<dbReference type="Proteomes" id="UP001595967">
    <property type="component" value="Unassembled WGS sequence"/>
</dbReference>
<dbReference type="InterPro" id="IPR027417">
    <property type="entry name" value="P-loop_NTPase"/>
</dbReference>
<evidence type="ECO:0000313" key="3">
    <source>
        <dbReference type="Proteomes" id="UP001595967"/>
    </source>
</evidence>
<gene>
    <name evidence="2" type="ORF">ACFO3A_02330</name>
</gene>
<dbReference type="PANTHER" id="PTHR14143:SF1">
    <property type="entry name" value="IRG-TYPE G DOMAIN-CONTAINING PROTEIN"/>
    <property type="match status" value="1"/>
</dbReference>
<accession>A0ABV9GU41</accession>
<name>A0ABV9GU41_9BURK</name>
<dbReference type="Pfam" id="PF01926">
    <property type="entry name" value="MMR_HSR1"/>
    <property type="match status" value="1"/>
</dbReference>
<dbReference type="RefSeq" id="WP_377723607.1">
    <property type="nucleotide sequence ID" value="NZ_JBHSEW010000001.1"/>
</dbReference>
<feature type="domain" description="G" evidence="1">
    <location>
        <begin position="31"/>
        <end position="141"/>
    </location>
</feature>
<protein>
    <submittedName>
        <fullName evidence="2">GTPase family protein</fullName>
    </submittedName>
</protein>
<reference evidence="3" key="1">
    <citation type="journal article" date="2019" name="Int. J. Syst. Evol. Microbiol.">
        <title>The Global Catalogue of Microorganisms (GCM) 10K type strain sequencing project: providing services to taxonomists for standard genome sequencing and annotation.</title>
        <authorList>
            <consortium name="The Broad Institute Genomics Platform"/>
            <consortium name="The Broad Institute Genome Sequencing Center for Infectious Disease"/>
            <person name="Wu L."/>
            <person name="Ma J."/>
        </authorList>
    </citation>
    <scope>NUCLEOTIDE SEQUENCE [LARGE SCALE GENOMIC DNA]</scope>
    <source>
        <strain evidence="3">JCM 11650</strain>
    </source>
</reference>
<evidence type="ECO:0000259" key="1">
    <source>
        <dbReference type="Pfam" id="PF01926"/>
    </source>
</evidence>
<sequence length="319" mass="36425">MNIDEALRNSGLSKQELEKLLEKINNTEINVLLIGSTGAGKSSTINALFSTNGHSEPQAKVGKGAEPETMDIKRYPLNNIVIWDSPGLGDSEEKDQQHQKKIVELLQRKDKKNNPLIDLIFLVIDGASRDFSSTYKLIKDVVAPNLHVDEKDRLLIGINKADKVMHHKFWNQVDNQPSEELLKQLNEQVNTVKKRIQQDTGFNPDVIYYVAGERHNEEQLQAPYNLMKLLSFIIEKLPKKKRAAVVNDLNENQENFQSNDNKGNYKEKIEKSFFESLKEIAADTLKKSADAISDFFREPQVKKFLFDVSFGILKNIFKK</sequence>
<dbReference type="PANTHER" id="PTHR14143">
    <property type="entry name" value="INTERFERON-INDUCIBLE GTPASE FAMILY MEMBER"/>
    <property type="match status" value="1"/>
</dbReference>
<dbReference type="Gene3D" id="3.40.50.300">
    <property type="entry name" value="P-loop containing nucleotide triphosphate hydrolases"/>
    <property type="match status" value="1"/>
</dbReference>
<proteinExistence type="predicted"/>
<keyword evidence="3" id="KW-1185">Reference proteome</keyword>
<dbReference type="EMBL" id="JBHSEW010000001">
    <property type="protein sequence ID" value="MFC4621054.1"/>
    <property type="molecule type" value="Genomic_DNA"/>
</dbReference>
<dbReference type="InterPro" id="IPR006073">
    <property type="entry name" value="GTP-bd"/>
</dbReference>
<evidence type="ECO:0000313" key="2">
    <source>
        <dbReference type="EMBL" id="MFC4621054.1"/>
    </source>
</evidence>
<comment type="caution">
    <text evidence="2">The sequence shown here is derived from an EMBL/GenBank/DDBJ whole genome shotgun (WGS) entry which is preliminary data.</text>
</comment>
<dbReference type="SUPFAM" id="SSF52540">
    <property type="entry name" value="P-loop containing nucleoside triphosphate hydrolases"/>
    <property type="match status" value="1"/>
</dbReference>
<organism evidence="2 3">
    <name type="scientific">Comamonas nitrativorans</name>
    <dbReference type="NCBI Taxonomy" id="108437"/>
    <lineage>
        <taxon>Bacteria</taxon>
        <taxon>Pseudomonadati</taxon>
        <taxon>Pseudomonadota</taxon>
        <taxon>Betaproteobacteria</taxon>
        <taxon>Burkholderiales</taxon>
        <taxon>Comamonadaceae</taxon>
        <taxon>Comamonas</taxon>
    </lineage>
</organism>